<proteinExistence type="predicted"/>
<name>N1QVH3_AEGTA</name>
<reference evidence="1" key="1">
    <citation type="submission" date="2015-06" db="UniProtKB">
        <authorList>
            <consortium name="EnsemblPlants"/>
        </authorList>
    </citation>
    <scope>IDENTIFICATION</scope>
</reference>
<protein>
    <submittedName>
        <fullName evidence="1">Uncharacterized protein</fullName>
    </submittedName>
</protein>
<accession>N1QVH3</accession>
<organism evidence="1">
    <name type="scientific">Aegilops tauschii</name>
    <name type="common">Tausch's goatgrass</name>
    <name type="synonym">Aegilops squarrosa</name>
    <dbReference type="NCBI Taxonomy" id="37682"/>
    <lineage>
        <taxon>Eukaryota</taxon>
        <taxon>Viridiplantae</taxon>
        <taxon>Streptophyta</taxon>
        <taxon>Embryophyta</taxon>
        <taxon>Tracheophyta</taxon>
        <taxon>Spermatophyta</taxon>
        <taxon>Magnoliopsida</taxon>
        <taxon>Liliopsida</taxon>
        <taxon>Poales</taxon>
        <taxon>Poaceae</taxon>
        <taxon>BOP clade</taxon>
        <taxon>Pooideae</taxon>
        <taxon>Triticodae</taxon>
        <taxon>Triticeae</taxon>
        <taxon>Triticinae</taxon>
        <taxon>Aegilops</taxon>
    </lineage>
</organism>
<dbReference type="InterPro" id="IPR021789">
    <property type="entry name" value="KHA_dom"/>
</dbReference>
<dbReference type="PROSITE" id="PS51490">
    <property type="entry name" value="KHA"/>
    <property type="match status" value="1"/>
</dbReference>
<sequence length="73" mass="7803">MTAAATMLQLLELGGNRFGFATTRVITSDGAEIDDMRLVRDGDHLLLVSDHSLNLKVGVGLCANWINEISSAS</sequence>
<dbReference type="AlphaFoldDB" id="N1QVH3"/>
<dbReference type="Pfam" id="PF11834">
    <property type="entry name" value="KHA"/>
    <property type="match status" value="1"/>
</dbReference>
<evidence type="ECO:0000313" key="1">
    <source>
        <dbReference type="EnsemblPlants" id="EMT13384"/>
    </source>
</evidence>
<dbReference type="EnsemblPlants" id="EMT13384">
    <property type="protein sequence ID" value="EMT13384"/>
    <property type="gene ID" value="F775_44059"/>
</dbReference>